<reference evidence="4" key="2">
    <citation type="submission" date="2019-01" db="EMBL/GenBank/DDBJ databases">
        <title>Genome sequence of Desulfonema ishimotonii strain Tokyo 01.</title>
        <authorList>
            <person name="Fukui M."/>
        </authorList>
    </citation>
    <scope>NUCLEOTIDE SEQUENCE [LARGE SCALE GENOMIC DNA]</scope>
    <source>
        <strain evidence="4">Tokyo 01</strain>
    </source>
</reference>
<dbReference type="Proteomes" id="UP000288096">
    <property type="component" value="Unassembled WGS sequence"/>
</dbReference>
<dbReference type="PRINTS" id="PR01438">
    <property type="entry name" value="UNVRSLSTRESS"/>
</dbReference>
<comment type="similarity">
    <text evidence="1">Belongs to the universal stress protein A family.</text>
</comment>
<dbReference type="RefSeq" id="WP_124326673.1">
    <property type="nucleotide sequence ID" value="NZ_BEXT01000001.1"/>
</dbReference>
<organism evidence="3 4">
    <name type="scientific">Desulfonema ishimotonii</name>
    <dbReference type="NCBI Taxonomy" id="45657"/>
    <lineage>
        <taxon>Bacteria</taxon>
        <taxon>Pseudomonadati</taxon>
        <taxon>Thermodesulfobacteriota</taxon>
        <taxon>Desulfobacteria</taxon>
        <taxon>Desulfobacterales</taxon>
        <taxon>Desulfococcaceae</taxon>
        <taxon>Desulfonema</taxon>
    </lineage>
</organism>
<feature type="domain" description="UspA" evidence="2">
    <location>
        <begin position="4"/>
        <end position="148"/>
    </location>
</feature>
<protein>
    <recommendedName>
        <fullName evidence="2">UspA domain-containing protein</fullName>
    </recommendedName>
</protein>
<evidence type="ECO:0000256" key="1">
    <source>
        <dbReference type="ARBA" id="ARBA00008791"/>
    </source>
</evidence>
<dbReference type="InterPro" id="IPR014729">
    <property type="entry name" value="Rossmann-like_a/b/a_fold"/>
</dbReference>
<accession>A0A401FQJ7</accession>
<dbReference type="Pfam" id="PF00582">
    <property type="entry name" value="Usp"/>
    <property type="match status" value="1"/>
</dbReference>
<dbReference type="PANTHER" id="PTHR46268">
    <property type="entry name" value="STRESS RESPONSE PROTEIN NHAX"/>
    <property type="match status" value="1"/>
</dbReference>
<dbReference type="EMBL" id="BEXT01000001">
    <property type="protein sequence ID" value="GBC59135.1"/>
    <property type="molecule type" value="Genomic_DNA"/>
</dbReference>
<dbReference type="PANTHER" id="PTHR46268:SF6">
    <property type="entry name" value="UNIVERSAL STRESS PROTEIN UP12"/>
    <property type="match status" value="1"/>
</dbReference>
<dbReference type="InterPro" id="IPR006015">
    <property type="entry name" value="Universal_stress_UspA"/>
</dbReference>
<evidence type="ECO:0000313" key="3">
    <source>
        <dbReference type="EMBL" id="GBC59135.1"/>
    </source>
</evidence>
<sequence length="156" mass="17454">MKKIRKIMVGYDMSEYSAEALRYAVGLAENMGAELFVVNVINQRDIDAIQQISLECSTISVPKWIENTEKERSEATQELIDQVRTEAMSIRKIFCIGVPFAELVRAIGEHNVDLMVMGTKGRSNLAGVLFGTTAEKMFRKCPVPLLSIRKPPCAED</sequence>
<dbReference type="CDD" id="cd00293">
    <property type="entry name" value="USP-like"/>
    <property type="match status" value="1"/>
</dbReference>
<evidence type="ECO:0000313" key="4">
    <source>
        <dbReference type="Proteomes" id="UP000288096"/>
    </source>
</evidence>
<reference evidence="4" key="1">
    <citation type="submission" date="2017-11" db="EMBL/GenBank/DDBJ databases">
        <authorList>
            <person name="Watanabe M."/>
            <person name="Kojima H."/>
        </authorList>
    </citation>
    <scope>NUCLEOTIDE SEQUENCE [LARGE SCALE GENOMIC DNA]</scope>
    <source>
        <strain evidence="4">Tokyo 01</strain>
    </source>
</reference>
<dbReference type="SUPFAM" id="SSF52402">
    <property type="entry name" value="Adenine nucleotide alpha hydrolases-like"/>
    <property type="match status" value="1"/>
</dbReference>
<proteinExistence type="inferred from homology"/>
<evidence type="ECO:0000259" key="2">
    <source>
        <dbReference type="Pfam" id="PF00582"/>
    </source>
</evidence>
<dbReference type="AlphaFoldDB" id="A0A401FQJ7"/>
<dbReference type="InterPro" id="IPR006016">
    <property type="entry name" value="UspA"/>
</dbReference>
<name>A0A401FQJ7_9BACT</name>
<dbReference type="OrthoDB" id="5431433at2"/>
<keyword evidence="4" id="KW-1185">Reference proteome</keyword>
<dbReference type="Gene3D" id="3.40.50.620">
    <property type="entry name" value="HUPs"/>
    <property type="match status" value="1"/>
</dbReference>
<comment type="caution">
    <text evidence="3">The sequence shown here is derived from an EMBL/GenBank/DDBJ whole genome shotgun (WGS) entry which is preliminary data.</text>
</comment>
<gene>
    <name evidence="3" type="ORF">DENIS_0071</name>
</gene>